<dbReference type="AlphaFoldDB" id="A0AAD4XR24"/>
<protein>
    <recommendedName>
        <fullName evidence="3">CCHC-type domain-containing protein</fullName>
    </recommendedName>
</protein>
<dbReference type="GO" id="GO:0008270">
    <property type="term" value="F:zinc ion binding"/>
    <property type="evidence" value="ECO:0007669"/>
    <property type="project" value="UniProtKB-KW"/>
</dbReference>
<feature type="compositionally biased region" description="Basic and acidic residues" evidence="2">
    <location>
        <begin position="224"/>
        <end position="233"/>
    </location>
</feature>
<evidence type="ECO:0000256" key="1">
    <source>
        <dbReference type="PROSITE-ProRule" id="PRU00047"/>
    </source>
</evidence>
<evidence type="ECO:0000313" key="5">
    <source>
        <dbReference type="Proteomes" id="UP001202328"/>
    </source>
</evidence>
<feature type="compositionally biased region" description="Basic and acidic residues" evidence="2">
    <location>
        <begin position="256"/>
        <end position="268"/>
    </location>
</feature>
<reference evidence="4" key="1">
    <citation type="submission" date="2022-04" db="EMBL/GenBank/DDBJ databases">
        <title>A functionally conserved STORR gene fusion in Papaver species that diverged 16.8 million years ago.</title>
        <authorList>
            <person name="Catania T."/>
        </authorList>
    </citation>
    <scope>NUCLEOTIDE SEQUENCE</scope>
    <source>
        <strain evidence="4">S-188037</strain>
    </source>
</reference>
<dbReference type="GO" id="GO:0003676">
    <property type="term" value="F:nucleic acid binding"/>
    <property type="evidence" value="ECO:0007669"/>
    <property type="project" value="InterPro"/>
</dbReference>
<dbReference type="SMART" id="SM00343">
    <property type="entry name" value="ZnF_C2HC"/>
    <property type="match status" value="1"/>
</dbReference>
<sequence length="297" mass="33718">MSGSGRGRGRRGARNASNARGNGNGEVPNFADMMRMMTETITAAMTNQTAAITALILNQNGNHNAPPPPPPGRNMNVNNHQGGGDQAEWLNLLEKFIRLKPPVFEGSPDPLVVDKWKEDLDKIFQESFDVRYFPPIVRNKKIKEFVEVSQLRGELVDDYLDKYISLSRFALFMIPDEEKSAKKLEQGLGDHIRNKVVSHCFPTFQQVAESARATEADWLMHKETKEETHKATDNGKQGSNYQHHGDRNNSSTWKKQRTDNYRDQEKKIGDVKPFPFHCYNCKETGHKRADCPKPIQP</sequence>
<proteinExistence type="predicted"/>
<accession>A0AAD4XR24</accession>
<keyword evidence="1" id="KW-0862">Zinc</keyword>
<feature type="region of interest" description="Disordered" evidence="2">
    <location>
        <begin position="224"/>
        <end position="268"/>
    </location>
</feature>
<evidence type="ECO:0000259" key="3">
    <source>
        <dbReference type="PROSITE" id="PS50158"/>
    </source>
</evidence>
<feature type="domain" description="CCHC-type" evidence="3">
    <location>
        <begin position="278"/>
        <end position="293"/>
    </location>
</feature>
<organism evidence="4 5">
    <name type="scientific">Papaver atlanticum</name>
    <dbReference type="NCBI Taxonomy" id="357466"/>
    <lineage>
        <taxon>Eukaryota</taxon>
        <taxon>Viridiplantae</taxon>
        <taxon>Streptophyta</taxon>
        <taxon>Embryophyta</taxon>
        <taxon>Tracheophyta</taxon>
        <taxon>Spermatophyta</taxon>
        <taxon>Magnoliopsida</taxon>
        <taxon>Ranunculales</taxon>
        <taxon>Papaveraceae</taxon>
        <taxon>Papaveroideae</taxon>
        <taxon>Papaver</taxon>
    </lineage>
</organism>
<dbReference type="InterPro" id="IPR001878">
    <property type="entry name" value="Znf_CCHC"/>
</dbReference>
<keyword evidence="1" id="KW-0863">Zinc-finger</keyword>
<evidence type="ECO:0000256" key="2">
    <source>
        <dbReference type="SAM" id="MobiDB-lite"/>
    </source>
</evidence>
<dbReference type="Proteomes" id="UP001202328">
    <property type="component" value="Unassembled WGS sequence"/>
</dbReference>
<dbReference type="Pfam" id="PF00098">
    <property type="entry name" value="zf-CCHC"/>
    <property type="match status" value="1"/>
</dbReference>
<dbReference type="SUPFAM" id="SSF57756">
    <property type="entry name" value="Retrovirus zinc finger-like domains"/>
    <property type="match status" value="1"/>
</dbReference>
<dbReference type="PROSITE" id="PS50158">
    <property type="entry name" value="ZF_CCHC"/>
    <property type="match status" value="1"/>
</dbReference>
<feature type="compositionally biased region" description="Polar residues" evidence="2">
    <location>
        <begin position="234"/>
        <end position="253"/>
    </location>
</feature>
<dbReference type="EMBL" id="JAJJMB010006306">
    <property type="protein sequence ID" value="KAI3935182.1"/>
    <property type="molecule type" value="Genomic_DNA"/>
</dbReference>
<gene>
    <name evidence="4" type="ORF">MKW98_018371</name>
</gene>
<evidence type="ECO:0000313" key="4">
    <source>
        <dbReference type="EMBL" id="KAI3935182.1"/>
    </source>
</evidence>
<comment type="caution">
    <text evidence="4">The sequence shown here is derived from an EMBL/GenBank/DDBJ whole genome shotgun (WGS) entry which is preliminary data.</text>
</comment>
<keyword evidence="5" id="KW-1185">Reference proteome</keyword>
<keyword evidence="1" id="KW-0479">Metal-binding</keyword>
<name>A0AAD4XR24_9MAGN</name>
<feature type="region of interest" description="Disordered" evidence="2">
    <location>
        <begin position="1"/>
        <end position="29"/>
    </location>
</feature>
<dbReference type="InterPro" id="IPR036875">
    <property type="entry name" value="Znf_CCHC_sf"/>
</dbReference>